<dbReference type="EMBL" id="LR796413">
    <property type="protein sequence ID" value="CAB4142327.1"/>
    <property type="molecule type" value="Genomic_DNA"/>
</dbReference>
<gene>
    <name evidence="2" type="ORF">UFOVP452_2</name>
</gene>
<accession>A0A6J5M9G5</accession>
<protein>
    <recommendedName>
        <fullName evidence="3">DUF3489 domain-containing protein</fullName>
    </recommendedName>
</protein>
<feature type="compositionally biased region" description="Basic and acidic residues" evidence="1">
    <location>
        <begin position="104"/>
        <end position="122"/>
    </location>
</feature>
<reference evidence="2" key="1">
    <citation type="submission" date="2020-04" db="EMBL/GenBank/DDBJ databases">
        <authorList>
            <person name="Chiriac C."/>
            <person name="Salcher M."/>
            <person name="Ghai R."/>
            <person name="Kavagutti S V."/>
        </authorList>
    </citation>
    <scope>NUCLEOTIDE SEQUENCE</scope>
</reference>
<evidence type="ECO:0000256" key="1">
    <source>
        <dbReference type="SAM" id="MobiDB-lite"/>
    </source>
</evidence>
<evidence type="ECO:0000313" key="2">
    <source>
        <dbReference type="EMBL" id="CAB4142327.1"/>
    </source>
</evidence>
<sequence length="314" mass="32844">MTALSTLTTAALIELHNTIIEDAPGVSAVKAFHTKTAGVEKIEKMAAKHEAVADRLKAAGYEVSVSAPETPAPAPEAPAAEPAAEAPAKRRGGRKPDPAVAARKAAEAEARAARKAEREAARATKPAAAPDVKVSAVIHAIARSEYTANNGEEPSTAAECSTWANQVSVAGMAAASVSQVMRGLVKRGLAVMGGGGNDQTVTLTDAGFAAYKALGGVAPVIPTADAKPYTPRVASADGARKWKVEEETARQTEVSATLIRLMKRPEGATQDEMAAALGWRRCGDDLNRTLYTRNLTPRTEAVPGKGRRVRYFLD</sequence>
<proteinExistence type="predicted"/>
<feature type="compositionally biased region" description="Low complexity" evidence="1">
    <location>
        <begin position="77"/>
        <end position="86"/>
    </location>
</feature>
<organism evidence="2">
    <name type="scientific">uncultured Caudovirales phage</name>
    <dbReference type="NCBI Taxonomy" id="2100421"/>
    <lineage>
        <taxon>Viruses</taxon>
        <taxon>Duplodnaviria</taxon>
        <taxon>Heunggongvirae</taxon>
        <taxon>Uroviricota</taxon>
        <taxon>Caudoviricetes</taxon>
        <taxon>Peduoviridae</taxon>
        <taxon>Maltschvirus</taxon>
        <taxon>Maltschvirus maltsch</taxon>
    </lineage>
</organism>
<feature type="region of interest" description="Disordered" evidence="1">
    <location>
        <begin position="67"/>
        <end position="129"/>
    </location>
</feature>
<evidence type="ECO:0008006" key="3">
    <source>
        <dbReference type="Google" id="ProtNLM"/>
    </source>
</evidence>
<name>A0A6J5M9G5_9CAUD</name>